<accession>A0A699HCP0</accession>
<sequence>YDSKGDDWFDLSIDDGKVKVLRCFEMIEHDGKACINGAFMSVDTNEILTNDEFPILDVGRKIILEDNGEGGFNVSSFMNEAISKVFKRNFGIVWSRPLVMDFWWWSIIEGEGKWSNNLNVGYSANTRIHQNNTRIYHMVDP</sequence>
<dbReference type="EMBL" id="BKCJ010137014">
    <property type="protein sequence ID" value="GEX89079.1"/>
    <property type="molecule type" value="Genomic_DNA"/>
</dbReference>
<protein>
    <submittedName>
        <fullName evidence="1">Uncharacterized protein</fullName>
    </submittedName>
</protein>
<comment type="caution">
    <text evidence="1">The sequence shown here is derived from an EMBL/GenBank/DDBJ whole genome shotgun (WGS) entry which is preliminary data.</text>
</comment>
<gene>
    <name evidence="1" type="ORF">Tci_361054</name>
</gene>
<evidence type="ECO:0000313" key="1">
    <source>
        <dbReference type="EMBL" id="GEX89079.1"/>
    </source>
</evidence>
<name>A0A699HCP0_TANCI</name>
<feature type="non-terminal residue" evidence="1">
    <location>
        <position position="1"/>
    </location>
</feature>
<proteinExistence type="predicted"/>
<reference evidence="1" key="1">
    <citation type="journal article" date="2019" name="Sci. Rep.">
        <title>Draft genome of Tanacetum cinerariifolium, the natural source of mosquito coil.</title>
        <authorList>
            <person name="Yamashiro T."/>
            <person name="Shiraishi A."/>
            <person name="Satake H."/>
            <person name="Nakayama K."/>
        </authorList>
    </citation>
    <scope>NUCLEOTIDE SEQUENCE</scope>
</reference>
<organism evidence="1">
    <name type="scientific">Tanacetum cinerariifolium</name>
    <name type="common">Dalmatian daisy</name>
    <name type="synonym">Chrysanthemum cinerariifolium</name>
    <dbReference type="NCBI Taxonomy" id="118510"/>
    <lineage>
        <taxon>Eukaryota</taxon>
        <taxon>Viridiplantae</taxon>
        <taxon>Streptophyta</taxon>
        <taxon>Embryophyta</taxon>
        <taxon>Tracheophyta</taxon>
        <taxon>Spermatophyta</taxon>
        <taxon>Magnoliopsida</taxon>
        <taxon>eudicotyledons</taxon>
        <taxon>Gunneridae</taxon>
        <taxon>Pentapetalae</taxon>
        <taxon>asterids</taxon>
        <taxon>campanulids</taxon>
        <taxon>Asterales</taxon>
        <taxon>Asteraceae</taxon>
        <taxon>Asteroideae</taxon>
        <taxon>Anthemideae</taxon>
        <taxon>Anthemidinae</taxon>
        <taxon>Tanacetum</taxon>
    </lineage>
</organism>
<dbReference type="AlphaFoldDB" id="A0A699HCP0"/>